<proteinExistence type="predicted"/>
<organism evidence="2">
    <name type="scientific">Pseudo-nitzschia australis</name>
    <dbReference type="NCBI Taxonomy" id="44445"/>
    <lineage>
        <taxon>Eukaryota</taxon>
        <taxon>Sar</taxon>
        <taxon>Stramenopiles</taxon>
        <taxon>Ochrophyta</taxon>
        <taxon>Bacillariophyta</taxon>
        <taxon>Bacillariophyceae</taxon>
        <taxon>Bacillariophycidae</taxon>
        <taxon>Bacillariales</taxon>
        <taxon>Bacillariaceae</taxon>
        <taxon>Pseudo-nitzschia</taxon>
    </lineage>
</organism>
<feature type="compositionally biased region" description="Acidic residues" evidence="1">
    <location>
        <begin position="164"/>
        <end position="173"/>
    </location>
</feature>
<feature type="region of interest" description="Disordered" evidence="1">
    <location>
        <begin position="271"/>
        <end position="293"/>
    </location>
</feature>
<feature type="region of interest" description="Disordered" evidence="1">
    <location>
        <begin position="1"/>
        <end position="33"/>
    </location>
</feature>
<feature type="region of interest" description="Disordered" evidence="1">
    <location>
        <begin position="82"/>
        <end position="118"/>
    </location>
</feature>
<feature type="compositionally biased region" description="Low complexity" evidence="1">
    <location>
        <begin position="277"/>
        <end position="290"/>
    </location>
</feature>
<name>A0A7S4AJ66_9STRA</name>
<feature type="compositionally biased region" description="Polar residues" evidence="1">
    <location>
        <begin position="84"/>
        <end position="98"/>
    </location>
</feature>
<evidence type="ECO:0000313" key="2">
    <source>
        <dbReference type="EMBL" id="CAE0717094.1"/>
    </source>
</evidence>
<dbReference type="AlphaFoldDB" id="A0A7S4AJ66"/>
<feature type="compositionally biased region" description="Polar residues" evidence="1">
    <location>
        <begin position="143"/>
        <end position="152"/>
    </location>
</feature>
<feature type="compositionally biased region" description="Polar residues" evidence="1">
    <location>
        <begin position="1"/>
        <end position="11"/>
    </location>
</feature>
<sequence length="377" mass="41787">MRLPNKENTTVARRIKPTPTTPRMSKKKDRRGAGGCAWMPIIAWSALSLLAVSAPLAFAFTTTPASTPAFSSTLTLAAAAAASKQRTMPPRSSVTSRSALPGDNDESDNNSNREWTPNDLFDNIKNFFKMNDSGSKNDDSSSLPFFSPTSQFFRPDQNYGNDDRDNDDDDDELPAGTSLLLKIPAKQMKPGGLRLFLMFYLMGMQNTPDRNTWRADQKLMEVNVTPKNLPEGLLVFDDDDDEQQQQQQEEEKKYVLEMLYDTDRTGMLQIELLPGGSSNSNSNSKQQQQRRQAEIRIYRCGSRPSTSYLMQESVIVDGVLDELQNLAGLGGATTTGTTTSSTTSDENEEPEIADEDRLLIPDPENAIEEARESLAFG</sequence>
<dbReference type="EMBL" id="HBIX01013316">
    <property type="protein sequence ID" value="CAE0717094.1"/>
    <property type="molecule type" value="Transcribed_RNA"/>
</dbReference>
<reference evidence="2" key="1">
    <citation type="submission" date="2021-01" db="EMBL/GenBank/DDBJ databases">
        <authorList>
            <person name="Corre E."/>
            <person name="Pelletier E."/>
            <person name="Niang G."/>
            <person name="Scheremetjew M."/>
            <person name="Finn R."/>
            <person name="Kale V."/>
            <person name="Holt S."/>
            <person name="Cochrane G."/>
            <person name="Meng A."/>
            <person name="Brown T."/>
            <person name="Cohen L."/>
        </authorList>
    </citation>
    <scope>NUCLEOTIDE SEQUENCE</scope>
    <source>
        <strain evidence="2">10249 10 AB</strain>
    </source>
</reference>
<feature type="region of interest" description="Disordered" evidence="1">
    <location>
        <begin position="132"/>
        <end position="175"/>
    </location>
</feature>
<feature type="region of interest" description="Disordered" evidence="1">
    <location>
        <begin position="329"/>
        <end position="357"/>
    </location>
</feature>
<feature type="compositionally biased region" description="Acidic residues" evidence="1">
    <location>
        <begin position="345"/>
        <end position="354"/>
    </location>
</feature>
<accession>A0A7S4AJ66</accession>
<gene>
    <name evidence="2" type="ORF">PAUS00366_LOCUS9846</name>
</gene>
<evidence type="ECO:0000256" key="1">
    <source>
        <dbReference type="SAM" id="MobiDB-lite"/>
    </source>
</evidence>
<protein>
    <submittedName>
        <fullName evidence="2">Uncharacterized protein</fullName>
    </submittedName>
</protein>
<feature type="compositionally biased region" description="Low complexity" evidence="1">
    <location>
        <begin position="334"/>
        <end position="344"/>
    </location>
</feature>